<evidence type="ECO:0000313" key="3">
    <source>
        <dbReference type="EMBL" id="KAK6124934.1"/>
    </source>
</evidence>
<dbReference type="InterPro" id="IPR055357">
    <property type="entry name" value="LRR_At1g61320_AtMIF1"/>
</dbReference>
<dbReference type="Gene3D" id="1.20.1280.50">
    <property type="match status" value="1"/>
</dbReference>
<keyword evidence="4" id="KW-1185">Reference proteome</keyword>
<evidence type="ECO:0000256" key="1">
    <source>
        <dbReference type="SAM" id="MobiDB-lite"/>
    </source>
</evidence>
<reference evidence="3 4" key="1">
    <citation type="journal article" date="2021" name="Comput. Struct. Biotechnol. J.">
        <title>De novo genome assembly of the potent medicinal plant Rehmannia glutinosa using nanopore technology.</title>
        <authorList>
            <person name="Ma L."/>
            <person name="Dong C."/>
            <person name="Song C."/>
            <person name="Wang X."/>
            <person name="Zheng X."/>
            <person name="Niu Y."/>
            <person name="Chen S."/>
            <person name="Feng W."/>
        </authorList>
    </citation>
    <scope>NUCLEOTIDE SEQUENCE [LARGE SCALE GENOMIC DNA]</scope>
    <source>
        <strain evidence="3">DH-2019</strain>
    </source>
</reference>
<dbReference type="InterPro" id="IPR050232">
    <property type="entry name" value="FBL13/AtMIF1-like"/>
</dbReference>
<dbReference type="Gene3D" id="3.80.10.10">
    <property type="entry name" value="Ribonuclease Inhibitor"/>
    <property type="match status" value="1"/>
</dbReference>
<feature type="compositionally biased region" description="Polar residues" evidence="1">
    <location>
        <begin position="1"/>
        <end position="17"/>
    </location>
</feature>
<dbReference type="SUPFAM" id="SSF52047">
    <property type="entry name" value="RNI-like"/>
    <property type="match status" value="1"/>
</dbReference>
<feature type="domain" description="F-box" evidence="2">
    <location>
        <begin position="34"/>
        <end position="81"/>
    </location>
</feature>
<dbReference type="Pfam" id="PF23622">
    <property type="entry name" value="LRR_At1g61320_AtMIF1"/>
    <property type="match status" value="1"/>
</dbReference>
<dbReference type="SMART" id="SM00256">
    <property type="entry name" value="FBOX"/>
    <property type="match status" value="1"/>
</dbReference>
<evidence type="ECO:0000259" key="2">
    <source>
        <dbReference type="PROSITE" id="PS50181"/>
    </source>
</evidence>
<name>A0ABR0URN7_REHGL</name>
<feature type="region of interest" description="Disordered" evidence="1">
    <location>
        <begin position="1"/>
        <end position="36"/>
    </location>
</feature>
<comment type="caution">
    <text evidence="3">The sequence shown here is derived from an EMBL/GenBank/DDBJ whole genome shotgun (WGS) entry which is preliminary data.</text>
</comment>
<dbReference type="EMBL" id="JABTTQ020002282">
    <property type="protein sequence ID" value="KAK6124934.1"/>
    <property type="molecule type" value="Genomic_DNA"/>
</dbReference>
<dbReference type="InterPro" id="IPR032675">
    <property type="entry name" value="LRR_dom_sf"/>
</dbReference>
<evidence type="ECO:0000313" key="4">
    <source>
        <dbReference type="Proteomes" id="UP001318860"/>
    </source>
</evidence>
<dbReference type="PANTHER" id="PTHR31900:SF32">
    <property type="entry name" value="F-BOX_RNI_FBD-LIKE DOMAIN PROTEIN"/>
    <property type="match status" value="1"/>
</dbReference>
<proteinExistence type="predicted"/>
<organism evidence="3 4">
    <name type="scientific">Rehmannia glutinosa</name>
    <name type="common">Chinese foxglove</name>
    <dbReference type="NCBI Taxonomy" id="99300"/>
    <lineage>
        <taxon>Eukaryota</taxon>
        <taxon>Viridiplantae</taxon>
        <taxon>Streptophyta</taxon>
        <taxon>Embryophyta</taxon>
        <taxon>Tracheophyta</taxon>
        <taxon>Spermatophyta</taxon>
        <taxon>Magnoliopsida</taxon>
        <taxon>eudicotyledons</taxon>
        <taxon>Gunneridae</taxon>
        <taxon>Pentapetalae</taxon>
        <taxon>asterids</taxon>
        <taxon>lamiids</taxon>
        <taxon>Lamiales</taxon>
        <taxon>Orobanchaceae</taxon>
        <taxon>Rehmannieae</taxon>
        <taxon>Rehmannia</taxon>
    </lineage>
</organism>
<dbReference type="InterPro" id="IPR036047">
    <property type="entry name" value="F-box-like_dom_sf"/>
</dbReference>
<dbReference type="PROSITE" id="PS50181">
    <property type="entry name" value="FBOX"/>
    <property type="match status" value="1"/>
</dbReference>
<accession>A0ABR0URN7</accession>
<dbReference type="Pfam" id="PF00646">
    <property type="entry name" value="F-box"/>
    <property type="match status" value="1"/>
</dbReference>
<dbReference type="InterPro" id="IPR053781">
    <property type="entry name" value="F-box_AtFBL13-like"/>
</dbReference>
<dbReference type="CDD" id="cd22160">
    <property type="entry name" value="F-box_AtFBL13-like"/>
    <property type="match status" value="1"/>
</dbReference>
<sequence>MAENLQSSSNDNGYQESTPKRSKIHHQDEQESSPDRLSALPEHLLVEILSFLEMKDAVKTSALSKTWKHLWTHVDKIVYVFDDRQLTAKLPEFISFVHRTLMQCTCPNLKKFALSVDDYHYHHELLDEWLQWVFKKNLKFLKLDLIVEGYCFPEWFYHNSSLVKLEINMNNPWWYNGEESVSWPSLKSLQLSYVSIWDGQVATILSGCPVLETIVFRSLDVIGSLNIKYPSVRSLKLIDLSDDGFLESLEIDAPFLKELEVLGRDFIPCFRLINVSSLVYAKFDYTPESTLVDCNVVWPEAAAKLLENVSCVKELVLGPIFIQTLSLLTLLSVPFPLLKCKRVKIRSPLMYYELLGIVCLLNTSPDLDTLIIEVVTPVEKLWLAGYVSSFSDDIIRTYLDGNEDYEWELTKNKSCFEFGFVKSCDKSTNSL</sequence>
<dbReference type="InterPro" id="IPR001810">
    <property type="entry name" value="F-box_dom"/>
</dbReference>
<dbReference type="PANTHER" id="PTHR31900">
    <property type="entry name" value="F-BOX/RNI SUPERFAMILY PROTEIN-RELATED"/>
    <property type="match status" value="1"/>
</dbReference>
<gene>
    <name evidence="3" type="ORF">DH2020_041345</name>
</gene>
<dbReference type="SUPFAM" id="SSF81383">
    <property type="entry name" value="F-box domain"/>
    <property type="match status" value="1"/>
</dbReference>
<protein>
    <recommendedName>
        <fullName evidence="2">F-box domain-containing protein</fullName>
    </recommendedName>
</protein>
<dbReference type="Proteomes" id="UP001318860">
    <property type="component" value="Unassembled WGS sequence"/>
</dbReference>